<accession>A0ABR0A705</accession>
<evidence type="ECO:0000256" key="1">
    <source>
        <dbReference type="SAM" id="MobiDB-lite"/>
    </source>
</evidence>
<organism evidence="2 3">
    <name type="scientific">Daphnia magna</name>
    <dbReference type="NCBI Taxonomy" id="35525"/>
    <lineage>
        <taxon>Eukaryota</taxon>
        <taxon>Metazoa</taxon>
        <taxon>Ecdysozoa</taxon>
        <taxon>Arthropoda</taxon>
        <taxon>Crustacea</taxon>
        <taxon>Branchiopoda</taxon>
        <taxon>Diplostraca</taxon>
        <taxon>Cladocera</taxon>
        <taxon>Anomopoda</taxon>
        <taxon>Daphniidae</taxon>
        <taxon>Daphnia</taxon>
    </lineage>
</organism>
<evidence type="ECO:0000313" key="2">
    <source>
        <dbReference type="EMBL" id="KAK4020917.1"/>
    </source>
</evidence>
<proteinExistence type="predicted"/>
<protein>
    <submittedName>
        <fullName evidence="2">Uncharacterized protein</fullName>
    </submittedName>
</protein>
<gene>
    <name evidence="2" type="ORF">OUZ56_002859</name>
</gene>
<dbReference type="Proteomes" id="UP001234178">
    <property type="component" value="Unassembled WGS sequence"/>
</dbReference>
<keyword evidence="3" id="KW-1185">Reference proteome</keyword>
<reference evidence="2 3" key="1">
    <citation type="journal article" date="2023" name="Nucleic Acids Res.">
        <title>The hologenome of Daphnia magna reveals possible DNA methylation and microbiome-mediated evolution of the host genome.</title>
        <authorList>
            <person name="Chaturvedi A."/>
            <person name="Li X."/>
            <person name="Dhandapani V."/>
            <person name="Marshall H."/>
            <person name="Kissane S."/>
            <person name="Cuenca-Cambronero M."/>
            <person name="Asole G."/>
            <person name="Calvet F."/>
            <person name="Ruiz-Romero M."/>
            <person name="Marangio P."/>
            <person name="Guigo R."/>
            <person name="Rago D."/>
            <person name="Mirbahai L."/>
            <person name="Eastwood N."/>
            <person name="Colbourne J.K."/>
            <person name="Zhou J."/>
            <person name="Mallon E."/>
            <person name="Orsini L."/>
        </authorList>
    </citation>
    <scope>NUCLEOTIDE SEQUENCE [LARGE SCALE GENOMIC DNA]</scope>
    <source>
        <strain evidence="2">LRV0_1</strain>
    </source>
</reference>
<feature type="region of interest" description="Disordered" evidence="1">
    <location>
        <begin position="1"/>
        <end position="29"/>
    </location>
</feature>
<dbReference type="EMBL" id="JAOYFB010000036">
    <property type="protein sequence ID" value="KAK4020917.1"/>
    <property type="molecule type" value="Genomic_DNA"/>
</dbReference>
<name>A0ABR0A705_9CRUS</name>
<sequence>MVGDRKKGKENLKDGECSEKEKTKKKRATTQHIDLTGRAWGYLQGEEGVIGGDDCLAAAQPQSF</sequence>
<feature type="compositionally biased region" description="Basic and acidic residues" evidence="1">
    <location>
        <begin position="1"/>
        <end position="22"/>
    </location>
</feature>
<comment type="caution">
    <text evidence="2">The sequence shown here is derived from an EMBL/GenBank/DDBJ whole genome shotgun (WGS) entry which is preliminary data.</text>
</comment>
<evidence type="ECO:0000313" key="3">
    <source>
        <dbReference type="Proteomes" id="UP001234178"/>
    </source>
</evidence>